<evidence type="ECO:0000313" key="3">
    <source>
        <dbReference type="Proteomes" id="UP000194267"/>
    </source>
</evidence>
<dbReference type="EMBL" id="LWLV01002123">
    <property type="protein sequence ID" value="OTA40297.1"/>
    <property type="molecule type" value="Genomic_DNA"/>
</dbReference>
<evidence type="ECO:0000313" key="2">
    <source>
        <dbReference type="EMBL" id="OTA40297.1"/>
    </source>
</evidence>
<feature type="region of interest" description="Disordered" evidence="1">
    <location>
        <begin position="22"/>
        <end position="94"/>
    </location>
</feature>
<name>A0A1Y2T3R4_SYMTR</name>
<organism evidence="2 3">
    <name type="scientific">Symbiobacterium thermophilum</name>
    <dbReference type="NCBI Taxonomy" id="2734"/>
    <lineage>
        <taxon>Bacteria</taxon>
        <taxon>Bacillati</taxon>
        <taxon>Bacillota</taxon>
        <taxon>Clostridia</taxon>
        <taxon>Eubacteriales</taxon>
        <taxon>Symbiobacteriaceae</taxon>
        <taxon>Symbiobacterium</taxon>
    </lineage>
</organism>
<reference evidence="3" key="1">
    <citation type="submission" date="2016-04" db="EMBL/GenBank/DDBJ databases">
        <authorList>
            <person name="Antunes L.P."/>
            <person name="Martins L.F."/>
            <person name="Pereira R.V."/>
            <person name="Thomas A.M."/>
            <person name="Barbosa D."/>
            <person name="Nascimento L."/>
            <person name="Silva G.M."/>
            <person name="Condomitti G.W."/>
            <person name="Digiampietri L.A."/>
            <person name="Lombardi K.C."/>
            <person name="Ramos P.L."/>
            <person name="Quaggio R.B."/>
            <person name="Oliveira J.C."/>
            <person name="Pascon R.C."/>
            <person name="Cruz J.B."/>
            <person name="Silva A.M."/>
            <person name="Setubal J.C."/>
        </authorList>
    </citation>
    <scope>NUCLEOTIDE SEQUENCE [LARGE SCALE GENOMIC DNA]</scope>
</reference>
<gene>
    <name evidence="2" type="ORF">A6D92_19820</name>
</gene>
<sequence length="94" mass="9869">MTSIVTSSPISGAAKRSADVYWLETDPLTRTVPPRSRPTRPDGGRSQPLRLPAPAGGPVRMVIGSLPSRLSTCAPSCARASSRSPWGRLPSDSA</sequence>
<accession>A0A1Y2T3R4</accession>
<dbReference type="AlphaFoldDB" id="A0A1Y2T3R4"/>
<dbReference type="Proteomes" id="UP000194267">
    <property type="component" value="Unassembled WGS sequence"/>
</dbReference>
<feature type="compositionally biased region" description="Low complexity" evidence="1">
    <location>
        <begin position="73"/>
        <end position="85"/>
    </location>
</feature>
<protein>
    <submittedName>
        <fullName evidence="2">Uncharacterized protein</fullName>
    </submittedName>
</protein>
<proteinExistence type="predicted"/>
<evidence type="ECO:0000256" key="1">
    <source>
        <dbReference type="SAM" id="MobiDB-lite"/>
    </source>
</evidence>
<comment type="caution">
    <text evidence="2">The sequence shown here is derived from an EMBL/GenBank/DDBJ whole genome shotgun (WGS) entry which is preliminary data.</text>
</comment>